<dbReference type="PANTHER" id="PTHR24373:SF370">
    <property type="entry name" value="FISH-LIPS, ISOFORM E"/>
    <property type="match status" value="1"/>
</dbReference>
<keyword evidence="3" id="KW-0677">Repeat</keyword>
<evidence type="ECO:0000313" key="8">
    <source>
        <dbReference type="RefSeq" id="XP_035667137.1"/>
    </source>
</evidence>
<dbReference type="OMA" id="LGECKIP"/>
<feature type="chain" id="PRO_5039890959" evidence="4">
    <location>
        <begin position="26"/>
        <end position="449"/>
    </location>
</feature>
<dbReference type="SMART" id="SM00369">
    <property type="entry name" value="LRR_TYP"/>
    <property type="match status" value="9"/>
</dbReference>
<dbReference type="Proteomes" id="UP000001554">
    <property type="component" value="Chromosome 2"/>
</dbReference>
<dbReference type="Pfam" id="PF01462">
    <property type="entry name" value="LRRNT"/>
    <property type="match status" value="1"/>
</dbReference>
<evidence type="ECO:0000259" key="6">
    <source>
        <dbReference type="SMART" id="SM00082"/>
    </source>
</evidence>
<organism evidence="7 8">
    <name type="scientific">Branchiostoma floridae</name>
    <name type="common">Florida lancelet</name>
    <name type="synonym">Amphioxus</name>
    <dbReference type="NCBI Taxonomy" id="7739"/>
    <lineage>
        <taxon>Eukaryota</taxon>
        <taxon>Metazoa</taxon>
        <taxon>Chordata</taxon>
        <taxon>Cephalochordata</taxon>
        <taxon>Leptocardii</taxon>
        <taxon>Amphioxiformes</taxon>
        <taxon>Branchiostomatidae</taxon>
        <taxon>Branchiostoma</taxon>
    </lineage>
</organism>
<dbReference type="KEGG" id="bfo:118409876"/>
<evidence type="ECO:0000256" key="1">
    <source>
        <dbReference type="ARBA" id="ARBA00022614"/>
    </source>
</evidence>
<dbReference type="InterPro" id="IPR001611">
    <property type="entry name" value="Leu-rich_rpt"/>
</dbReference>
<dbReference type="InterPro" id="IPR026906">
    <property type="entry name" value="LRR_5"/>
</dbReference>
<sequence length="449" mass="49109">MAAVKMVSHLVLGAMLLSWVTLVHVTCPEGFPQTTCPEGCPGQDCPEGCLQPTCPEGRPQAVCPKGCECLEGTRIVNCSRLGLTSVPSGIPTNVQQLILEHNNIARVSKEDFANLTSVESIDLSDNKLNSQSIAAGTFDDLPSLGTLDLSYNKNLDDFPAYLPSNLTYLYFISNSAVHVSADAFANLTEIVHLDFSDNKVETIAPGAFRNQQKLQVLYCDFNKLKDDGIPPSVYKPAKKLQNLGLRFNQLTRVPVDLPVGLQALDLVGNHIIELPSKAFLNLTELQSLAFWEQPSLTTIDDNAFYGLSKMQGMDASSTGINKITNGTFNGLSGMGELVLGECKIPDIPVGAFHQMKSLATLWLDGNLLKTLDPGVLDRRFLSHLSEVYLWGNPWTCDCHLRWLKEHIDSNNTAPTVDSPHVMTCNAPTKLKGRAWDTLTAEEFVCGMDI</sequence>
<evidence type="ECO:0000313" key="7">
    <source>
        <dbReference type="Proteomes" id="UP000001554"/>
    </source>
</evidence>
<dbReference type="OrthoDB" id="10008953at2759"/>
<dbReference type="Pfam" id="PF13306">
    <property type="entry name" value="LRR_5"/>
    <property type="match status" value="1"/>
</dbReference>
<evidence type="ECO:0000259" key="5">
    <source>
        <dbReference type="SMART" id="SM00013"/>
    </source>
</evidence>
<dbReference type="InterPro" id="IPR000483">
    <property type="entry name" value="Cys-rich_flank_reg_C"/>
</dbReference>
<dbReference type="InterPro" id="IPR003591">
    <property type="entry name" value="Leu-rich_rpt_typical-subtyp"/>
</dbReference>
<reference evidence="7" key="1">
    <citation type="journal article" date="2020" name="Nat. Ecol. Evol.">
        <title>Deeply conserved synteny resolves early events in vertebrate evolution.</title>
        <authorList>
            <person name="Simakov O."/>
            <person name="Marletaz F."/>
            <person name="Yue J.X."/>
            <person name="O'Connell B."/>
            <person name="Jenkins J."/>
            <person name="Brandt A."/>
            <person name="Calef R."/>
            <person name="Tung C.H."/>
            <person name="Huang T.K."/>
            <person name="Schmutz J."/>
            <person name="Satoh N."/>
            <person name="Yu J.K."/>
            <person name="Putnam N.H."/>
            <person name="Green R.E."/>
            <person name="Rokhsar D.S."/>
        </authorList>
    </citation>
    <scope>NUCLEOTIDE SEQUENCE [LARGE SCALE GENOMIC DNA]</scope>
    <source>
        <strain evidence="7">S238N-H82</strain>
    </source>
</reference>
<keyword evidence="1" id="KW-0433">Leucine-rich repeat</keyword>
<dbReference type="GeneID" id="118409876"/>
<reference evidence="8" key="2">
    <citation type="submission" date="2025-08" db="UniProtKB">
        <authorList>
            <consortium name="RefSeq"/>
        </authorList>
    </citation>
    <scope>IDENTIFICATION</scope>
    <source>
        <strain evidence="8">S238N-H82</strain>
        <tissue evidence="8">Testes</tissue>
    </source>
</reference>
<dbReference type="SMART" id="SM00082">
    <property type="entry name" value="LRRCT"/>
    <property type="match status" value="1"/>
</dbReference>
<evidence type="ECO:0000256" key="2">
    <source>
        <dbReference type="ARBA" id="ARBA00022729"/>
    </source>
</evidence>
<name>A0A9J7KND6_BRAFL</name>
<dbReference type="RefSeq" id="XP_035667137.1">
    <property type="nucleotide sequence ID" value="XM_035811244.1"/>
</dbReference>
<protein>
    <submittedName>
        <fullName evidence="8">Protein slit-like</fullName>
    </submittedName>
</protein>
<dbReference type="InterPro" id="IPR050328">
    <property type="entry name" value="Dev_Immune_Receptor"/>
</dbReference>
<keyword evidence="2 4" id="KW-0732">Signal</keyword>
<feature type="domain" description="LRRCT" evidence="6">
    <location>
        <begin position="392"/>
        <end position="446"/>
    </location>
</feature>
<dbReference type="SUPFAM" id="SSF52058">
    <property type="entry name" value="L domain-like"/>
    <property type="match status" value="1"/>
</dbReference>
<dbReference type="PANTHER" id="PTHR24373">
    <property type="entry name" value="SLIT RELATED LEUCINE-RICH REPEAT NEURONAL PROTEIN"/>
    <property type="match status" value="1"/>
</dbReference>
<proteinExistence type="predicted"/>
<gene>
    <name evidence="8" type="primary">LOC118409876</name>
</gene>
<feature type="signal peptide" evidence="4">
    <location>
        <begin position="1"/>
        <end position="25"/>
    </location>
</feature>
<dbReference type="SMART" id="SM00013">
    <property type="entry name" value="LRRNT"/>
    <property type="match status" value="1"/>
</dbReference>
<dbReference type="Gene3D" id="3.80.10.10">
    <property type="entry name" value="Ribonuclease Inhibitor"/>
    <property type="match status" value="3"/>
</dbReference>
<accession>A0A9J7KND6</accession>
<feature type="domain" description="LRRNT" evidence="5">
    <location>
        <begin position="62"/>
        <end position="96"/>
    </location>
</feature>
<evidence type="ECO:0000256" key="4">
    <source>
        <dbReference type="SAM" id="SignalP"/>
    </source>
</evidence>
<dbReference type="Pfam" id="PF13855">
    <property type="entry name" value="LRR_8"/>
    <property type="match status" value="2"/>
</dbReference>
<keyword evidence="7" id="KW-1185">Reference proteome</keyword>
<dbReference type="InterPro" id="IPR000372">
    <property type="entry name" value="LRRNT"/>
</dbReference>
<dbReference type="InterPro" id="IPR032675">
    <property type="entry name" value="LRR_dom_sf"/>
</dbReference>
<dbReference type="PROSITE" id="PS51450">
    <property type="entry name" value="LRR"/>
    <property type="match status" value="1"/>
</dbReference>
<evidence type="ECO:0000256" key="3">
    <source>
        <dbReference type="ARBA" id="ARBA00022737"/>
    </source>
</evidence>
<dbReference type="AlphaFoldDB" id="A0A9J7KND6"/>